<reference evidence="17 18" key="1">
    <citation type="submission" date="2022-02" db="EMBL/GenBank/DDBJ databases">
        <title>Uncovering new skin microbiome diversity through culturing and metagenomics.</title>
        <authorList>
            <person name="Conlan S."/>
            <person name="Deming C."/>
            <person name="Nisc Comparative Sequencing Program N."/>
            <person name="Segre J.A."/>
        </authorList>
    </citation>
    <scope>NUCLEOTIDE SEQUENCE [LARGE SCALE GENOMIC DNA]</scope>
    <source>
        <strain evidence="17 18">ACRQZ</strain>
    </source>
</reference>
<dbReference type="PROSITE" id="PS00903">
    <property type="entry name" value="CYT_DCMP_DEAMINASES_1"/>
    <property type="match status" value="1"/>
</dbReference>
<keyword evidence="6 14" id="KW-0686">Riboflavin biosynthesis</keyword>
<keyword evidence="9 14" id="KW-0521">NADP</keyword>
<dbReference type="GO" id="GO:0008835">
    <property type="term" value="F:diaminohydroxyphosphoribosylaminopyrimidine deaminase activity"/>
    <property type="evidence" value="ECO:0007669"/>
    <property type="project" value="UniProtKB-EC"/>
</dbReference>
<dbReference type="Gene3D" id="3.40.430.10">
    <property type="entry name" value="Dihydrofolate Reductase, subunit A"/>
    <property type="match status" value="2"/>
</dbReference>
<dbReference type="InterPro" id="IPR024072">
    <property type="entry name" value="DHFR-like_dom_sf"/>
</dbReference>
<comment type="cofactor">
    <cofactor evidence="14">
        <name>Zn(2+)</name>
        <dbReference type="ChEBI" id="CHEBI:29105"/>
    </cofactor>
    <text evidence="14">Binds 1 zinc ion.</text>
</comment>
<dbReference type="EMBL" id="JAKRCV010000037">
    <property type="protein sequence ID" value="MCG7322524.1"/>
    <property type="molecule type" value="Genomic_DNA"/>
</dbReference>
<dbReference type="InterPro" id="IPR050765">
    <property type="entry name" value="Riboflavin_Biosynth_HTPR"/>
</dbReference>
<dbReference type="Pfam" id="PF01872">
    <property type="entry name" value="RibD_C"/>
    <property type="match status" value="1"/>
</dbReference>
<comment type="catalytic activity">
    <reaction evidence="12 14">
        <text>5-amino-6-(5-phospho-D-ribitylamino)uracil + NADP(+) = 5-amino-6-(5-phospho-D-ribosylamino)uracil + NADPH + H(+)</text>
        <dbReference type="Rhea" id="RHEA:17845"/>
        <dbReference type="ChEBI" id="CHEBI:15378"/>
        <dbReference type="ChEBI" id="CHEBI:57783"/>
        <dbReference type="ChEBI" id="CHEBI:58349"/>
        <dbReference type="ChEBI" id="CHEBI:58421"/>
        <dbReference type="ChEBI" id="CHEBI:58453"/>
        <dbReference type="EC" id="1.1.1.193"/>
    </reaction>
</comment>
<comment type="catalytic activity">
    <reaction evidence="13 14">
        <text>2,5-diamino-6-hydroxy-4-(5-phosphoribosylamino)-pyrimidine + H2O + H(+) = 5-amino-6-(5-phospho-D-ribosylamino)uracil + NH4(+)</text>
        <dbReference type="Rhea" id="RHEA:21868"/>
        <dbReference type="ChEBI" id="CHEBI:15377"/>
        <dbReference type="ChEBI" id="CHEBI:15378"/>
        <dbReference type="ChEBI" id="CHEBI:28938"/>
        <dbReference type="ChEBI" id="CHEBI:58453"/>
        <dbReference type="ChEBI" id="CHEBI:58614"/>
        <dbReference type="EC" id="3.5.4.26"/>
    </reaction>
</comment>
<dbReference type="EC" id="1.1.1.193" evidence="14"/>
<comment type="similarity">
    <text evidence="5 14">In the C-terminal section; belongs to the HTP reductase family.</text>
</comment>
<dbReference type="PIRSF" id="PIRSF006769">
    <property type="entry name" value="RibD"/>
    <property type="match status" value="1"/>
</dbReference>
<organism evidence="17 18">
    <name type="scientific">Arsenicicoccus bolidensis</name>
    <dbReference type="NCBI Taxonomy" id="229480"/>
    <lineage>
        <taxon>Bacteria</taxon>
        <taxon>Bacillati</taxon>
        <taxon>Actinomycetota</taxon>
        <taxon>Actinomycetes</taxon>
        <taxon>Micrococcales</taxon>
        <taxon>Intrasporangiaceae</taxon>
        <taxon>Arsenicicoccus</taxon>
    </lineage>
</organism>
<dbReference type="PANTHER" id="PTHR38011:SF7">
    <property type="entry name" value="2,5-DIAMINO-6-RIBOSYLAMINO-4(3H)-PYRIMIDINONE 5'-PHOSPHATE REDUCTASE"/>
    <property type="match status" value="1"/>
</dbReference>
<evidence type="ECO:0000256" key="13">
    <source>
        <dbReference type="ARBA" id="ARBA00049886"/>
    </source>
</evidence>
<dbReference type="CDD" id="cd01284">
    <property type="entry name" value="Riboflavin_deaminase-reductase"/>
    <property type="match status" value="1"/>
</dbReference>
<dbReference type="SUPFAM" id="SSF53927">
    <property type="entry name" value="Cytidine deaminase-like"/>
    <property type="match status" value="1"/>
</dbReference>
<dbReference type="Gene3D" id="3.40.140.10">
    <property type="entry name" value="Cytidine Deaminase, domain 2"/>
    <property type="match status" value="1"/>
</dbReference>
<evidence type="ECO:0000256" key="6">
    <source>
        <dbReference type="ARBA" id="ARBA00022619"/>
    </source>
</evidence>
<evidence type="ECO:0000259" key="16">
    <source>
        <dbReference type="PROSITE" id="PS51747"/>
    </source>
</evidence>
<evidence type="ECO:0000256" key="12">
    <source>
        <dbReference type="ARBA" id="ARBA00049861"/>
    </source>
</evidence>
<dbReference type="RefSeq" id="WP_239264820.1">
    <property type="nucleotide sequence ID" value="NZ_DAMDMH010000001.1"/>
</dbReference>
<evidence type="ECO:0000256" key="9">
    <source>
        <dbReference type="ARBA" id="ARBA00022857"/>
    </source>
</evidence>
<evidence type="ECO:0000256" key="7">
    <source>
        <dbReference type="ARBA" id="ARBA00022723"/>
    </source>
</evidence>
<dbReference type="GO" id="GO:0008703">
    <property type="term" value="F:5-amino-6-(5-phosphoribosylamino)uracil reductase activity"/>
    <property type="evidence" value="ECO:0007669"/>
    <property type="project" value="UniProtKB-EC"/>
</dbReference>
<sequence length="391" mass="41066">MTGQTAADDDRGEHDRHGHHHKHAEHDRHDQHDEQHSHGDREQRERDLVLLHRAVALAANGPAADANPRVGCVLLGSDGEVVGEGWHRGAGTPHAELAALAQARAGGHDVRGGTAYVSLEPCNHTGRTGPCAEALVEAGVRRVAYALPDPNPVAVGGADTLRAAGVRCDLVPVEGAATLVEAFVHAVTHGRPFVTWKLAATIDGRSAASDGSSQWITGPAARADVHRLRATAGAVVVGTGTVLADDPRLTVRDADGSHHERQPVRVVVGRRDIPPTARVLDDGAPSLLVRERDPHLVLATLHELDVRHVWLEGGPTTAAAWLRAGVVDRVVAYVAPALLGAGAAAVGDLGVATIADAHRLTTTDVAVLDGDVRITLRPQPVHHRVDHPGGQ</sequence>
<keyword evidence="11" id="KW-0511">Multifunctional enzyme</keyword>
<evidence type="ECO:0000256" key="5">
    <source>
        <dbReference type="ARBA" id="ARBA00007417"/>
    </source>
</evidence>
<dbReference type="PROSITE" id="PS51747">
    <property type="entry name" value="CYT_DCMP_DEAMINASES_2"/>
    <property type="match status" value="1"/>
</dbReference>
<dbReference type="InterPro" id="IPR002734">
    <property type="entry name" value="RibDG_C"/>
</dbReference>
<feature type="region of interest" description="Disordered" evidence="15">
    <location>
        <begin position="1"/>
        <end position="44"/>
    </location>
</feature>
<dbReference type="InterPro" id="IPR004794">
    <property type="entry name" value="Eubact_RibD"/>
</dbReference>
<evidence type="ECO:0000256" key="10">
    <source>
        <dbReference type="ARBA" id="ARBA00023002"/>
    </source>
</evidence>
<feature type="compositionally biased region" description="Basic and acidic residues" evidence="15">
    <location>
        <begin position="24"/>
        <end position="44"/>
    </location>
</feature>
<evidence type="ECO:0000256" key="1">
    <source>
        <dbReference type="ARBA" id="ARBA00002151"/>
    </source>
</evidence>
<comment type="pathway">
    <text evidence="3 14">Cofactor biosynthesis; riboflavin biosynthesis; 5-amino-6-(D-ribitylamino)uracil from GTP: step 3/4.</text>
</comment>
<dbReference type="NCBIfam" id="TIGR00326">
    <property type="entry name" value="eubact_ribD"/>
    <property type="match status" value="1"/>
</dbReference>
<dbReference type="Pfam" id="PF00383">
    <property type="entry name" value="dCMP_cyt_deam_1"/>
    <property type="match status" value="1"/>
</dbReference>
<dbReference type="SUPFAM" id="SSF53597">
    <property type="entry name" value="Dihydrofolate reductase-like"/>
    <property type="match status" value="1"/>
</dbReference>
<comment type="similarity">
    <text evidence="4 14">In the N-terminal section; belongs to the cytidine and deoxycytidylate deaminase family.</text>
</comment>
<dbReference type="Proteomes" id="UP001521931">
    <property type="component" value="Unassembled WGS sequence"/>
</dbReference>
<evidence type="ECO:0000256" key="14">
    <source>
        <dbReference type="PIRNR" id="PIRNR006769"/>
    </source>
</evidence>
<evidence type="ECO:0000313" key="18">
    <source>
        <dbReference type="Proteomes" id="UP001521931"/>
    </source>
</evidence>
<keyword evidence="10 14" id="KW-0560">Oxidoreductase</keyword>
<dbReference type="InterPro" id="IPR002125">
    <property type="entry name" value="CMP_dCMP_dom"/>
</dbReference>
<dbReference type="InterPro" id="IPR016192">
    <property type="entry name" value="APOBEC/CMP_deaminase_Zn-bd"/>
</dbReference>
<evidence type="ECO:0000256" key="11">
    <source>
        <dbReference type="ARBA" id="ARBA00023268"/>
    </source>
</evidence>
<name>A0ABS9Q409_9MICO</name>
<keyword evidence="8 14" id="KW-0862">Zinc</keyword>
<protein>
    <recommendedName>
        <fullName evidence="14">Riboflavin biosynthesis protein RibD</fullName>
    </recommendedName>
    <domain>
        <recommendedName>
            <fullName evidence="14">Diaminohydroxyphosphoribosylaminopyrimidine deaminase</fullName>
            <shortName evidence="14">DRAP deaminase</shortName>
            <ecNumber evidence="14">3.5.4.26</ecNumber>
        </recommendedName>
        <alternativeName>
            <fullName evidence="14">Riboflavin-specific deaminase</fullName>
        </alternativeName>
    </domain>
    <domain>
        <recommendedName>
            <fullName evidence="14">5-amino-6-(5-phosphoribosylamino)uracil reductase</fullName>
            <ecNumber evidence="14">1.1.1.193</ecNumber>
        </recommendedName>
        <alternativeName>
            <fullName evidence="14">HTP reductase</fullName>
        </alternativeName>
    </domain>
</protein>
<accession>A0ABS9Q409</accession>
<evidence type="ECO:0000256" key="3">
    <source>
        <dbReference type="ARBA" id="ARBA00004910"/>
    </source>
</evidence>
<dbReference type="InterPro" id="IPR016193">
    <property type="entry name" value="Cytidine_deaminase-like"/>
</dbReference>
<dbReference type="PANTHER" id="PTHR38011">
    <property type="entry name" value="DIHYDROFOLATE REDUCTASE FAMILY PROTEIN (AFU_ORTHOLOGUE AFUA_8G06820)"/>
    <property type="match status" value="1"/>
</dbReference>
<keyword evidence="14 17" id="KW-0378">Hydrolase</keyword>
<dbReference type="EC" id="3.5.4.26" evidence="14"/>
<evidence type="ECO:0000313" key="17">
    <source>
        <dbReference type="EMBL" id="MCG7322524.1"/>
    </source>
</evidence>
<comment type="pathway">
    <text evidence="2 14">Cofactor biosynthesis; riboflavin biosynthesis; 5-amino-6-(D-ribitylamino)uracil from GTP: step 2/4.</text>
</comment>
<evidence type="ECO:0000256" key="15">
    <source>
        <dbReference type="SAM" id="MobiDB-lite"/>
    </source>
</evidence>
<proteinExistence type="inferred from homology"/>
<evidence type="ECO:0000256" key="4">
    <source>
        <dbReference type="ARBA" id="ARBA00005259"/>
    </source>
</evidence>
<comment type="caution">
    <text evidence="17">The sequence shown here is derived from an EMBL/GenBank/DDBJ whole genome shotgun (WGS) entry which is preliminary data.</text>
</comment>
<comment type="function">
    <text evidence="1 14">Converts 2,5-diamino-6-(ribosylamino)-4(3h)-pyrimidinone 5'-phosphate into 5-amino-6-(ribosylamino)-2,4(1h,3h)-pyrimidinedione 5'-phosphate.</text>
</comment>
<evidence type="ECO:0000256" key="2">
    <source>
        <dbReference type="ARBA" id="ARBA00004882"/>
    </source>
</evidence>
<keyword evidence="7 14" id="KW-0479">Metal-binding</keyword>
<evidence type="ECO:0000256" key="8">
    <source>
        <dbReference type="ARBA" id="ARBA00022833"/>
    </source>
</evidence>
<feature type="domain" description="CMP/dCMP-type deaminase" evidence="16">
    <location>
        <begin position="45"/>
        <end position="169"/>
    </location>
</feature>
<gene>
    <name evidence="17" type="primary">ribD</name>
    <name evidence="17" type="ORF">MHL29_11615</name>
</gene>
<keyword evidence="18" id="KW-1185">Reference proteome</keyword>